<dbReference type="SUPFAM" id="SSF46785">
    <property type="entry name" value="Winged helix' DNA-binding domain"/>
    <property type="match status" value="1"/>
</dbReference>
<dbReference type="InterPro" id="IPR036390">
    <property type="entry name" value="WH_DNA-bd_sf"/>
</dbReference>
<organism evidence="1 2">
    <name type="scientific">Lactobacillus gasseri</name>
    <dbReference type="NCBI Taxonomy" id="1596"/>
    <lineage>
        <taxon>Bacteria</taxon>
        <taxon>Bacillati</taxon>
        <taxon>Bacillota</taxon>
        <taxon>Bacilli</taxon>
        <taxon>Lactobacillales</taxon>
        <taxon>Lactobacillaceae</taxon>
        <taxon>Lactobacillus</taxon>
    </lineage>
</organism>
<proteinExistence type="predicted"/>
<dbReference type="EMBL" id="CP021427">
    <property type="protein sequence ID" value="ART97562.1"/>
    <property type="molecule type" value="Genomic_DNA"/>
</dbReference>
<evidence type="ECO:0008006" key="3">
    <source>
        <dbReference type="Google" id="ProtNLM"/>
    </source>
</evidence>
<reference evidence="1 2" key="1">
    <citation type="submission" date="2017-05" db="EMBL/GenBank/DDBJ databases">
        <authorList>
            <person name="Oh N.-S."/>
        </authorList>
    </citation>
    <scope>NUCLEOTIDE SEQUENCE [LARGE SCALE GENOMIC DNA]</scope>
    <source>
        <strain evidence="1 2">4M13</strain>
    </source>
</reference>
<dbReference type="Gene3D" id="1.10.10.10">
    <property type="entry name" value="Winged helix-like DNA-binding domain superfamily/Winged helix DNA-binding domain"/>
    <property type="match status" value="1"/>
</dbReference>
<dbReference type="AlphaFoldDB" id="A0AB33C214"/>
<sequence>MSYINFFSNGELRGYLLEQGLNIQQISLLQLLQELNKYAEQHGNTAGIKISNARIKKELGFSPTSTARHLIKLEKLGYIKIVFDRTDSDNAKRIIKPTKLIKFDIESQTSGIIGYINKILDSLPDNIETFDIDDPETRNEIKKAIAHFGSDTKLINYINSNREELTDFYAFQDWLSKF</sequence>
<dbReference type="Proteomes" id="UP000195798">
    <property type="component" value="Chromosome"/>
</dbReference>
<dbReference type="InterPro" id="IPR036388">
    <property type="entry name" value="WH-like_DNA-bd_sf"/>
</dbReference>
<dbReference type="RefSeq" id="WP_065169485.1">
    <property type="nucleotide sequence ID" value="NZ_CP021427.1"/>
</dbReference>
<evidence type="ECO:0000313" key="2">
    <source>
        <dbReference type="Proteomes" id="UP000195798"/>
    </source>
</evidence>
<name>A0AB33C214_LACGS</name>
<accession>A0AB33C214</accession>
<protein>
    <recommendedName>
        <fullName evidence="3">Winged helix-turn-helix transcriptional regulator</fullName>
    </recommendedName>
</protein>
<gene>
    <name evidence="1" type="ORF">CCE30_00885</name>
</gene>
<evidence type="ECO:0000313" key="1">
    <source>
        <dbReference type="EMBL" id="ART97562.1"/>
    </source>
</evidence>